<dbReference type="InterPro" id="IPR002364">
    <property type="entry name" value="Quin_OxRdtase/zeta-crystal_CS"/>
</dbReference>
<dbReference type="PROSITE" id="PS01162">
    <property type="entry name" value="QOR_ZETA_CRYSTAL"/>
    <property type="match status" value="1"/>
</dbReference>
<dbReference type="PANTHER" id="PTHR44013">
    <property type="entry name" value="ZINC-TYPE ALCOHOL DEHYDROGENASE-LIKE PROTEIN C16A3.02C"/>
    <property type="match status" value="1"/>
</dbReference>
<dbReference type="SUPFAM" id="SSF50129">
    <property type="entry name" value="GroES-like"/>
    <property type="match status" value="1"/>
</dbReference>
<gene>
    <name evidence="2" type="ORF">FC81_GL000739</name>
</gene>
<dbReference type="InterPro" id="IPR052733">
    <property type="entry name" value="Chloroplast_QOR"/>
</dbReference>
<comment type="caution">
    <text evidence="2">The sequence shown here is derived from an EMBL/GenBank/DDBJ whole genome shotgun (WGS) entry which is preliminary data.</text>
</comment>
<dbReference type="EMBL" id="AZEF01000013">
    <property type="protein sequence ID" value="KRL02395.1"/>
    <property type="molecule type" value="Genomic_DNA"/>
</dbReference>
<organism evidence="2 3">
    <name type="scientific">Liquorilactobacillus capillatus DSM 19910</name>
    <dbReference type="NCBI Taxonomy" id="1423731"/>
    <lineage>
        <taxon>Bacteria</taxon>
        <taxon>Bacillati</taxon>
        <taxon>Bacillota</taxon>
        <taxon>Bacilli</taxon>
        <taxon>Lactobacillales</taxon>
        <taxon>Lactobacillaceae</taxon>
        <taxon>Liquorilactobacillus</taxon>
    </lineage>
</organism>
<dbReference type="InterPro" id="IPR036291">
    <property type="entry name" value="NAD(P)-bd_dom_sf"/>
</dbReference>
<dbReference type="GO" id="GO:0008270">
    <property type="term" value="F:zinc ion binding"/>
    <property type="evidence" value="ECO:0007669"/>
    <property type="project" value="InterPro"/>
</dbReference>
<name>A0A0R1MDN0_9LACO</name>
<evidence type="ECO:0000313" key="3">
    <source>
        <dbReference type="Proteomes" id="UP000051621"/>
    </source>
</evidence>
<dbReference type="PATRIC" id="fig|1423731.3.peg.758"/>
<dbReference type="AlphaFoldDB" id="A0A0R1MDN0"/>
<dbReference type="GO" id="GO:0016491">
    <property type="term" value="F:oxidoreductase activity"/>
    <property type="evidence" value="ECO:0007669"/>
    <property type="project" value="InterPro"/>
</dbReference>
<dbReference type="STRING" id="1423731.FC81_GL000739"/>
<dbReference type="Gene3D" id="3.90.180.10">
    <property type="entry name" value="Medium-chain alcohol dehydrogenases, catalytic domain"/>
    <property type="match status" value="1"/>
</dbReference>
<dbReference type="Pfam" id="PF08240">
    <property type="entry name" value="ADH_N"/>
    <property type="match status" value="1"/>
</dbReference>
<dbReference type="OrthoDB" id="9792162at2"/>
<proteinExistence type="predicted"/>
<dbReference type="InterPro" id="IPR020843">
    <property type="entry name" value="ER"/>
</dbReference>
<keyword evidence="3" id="KW-1185">Reference proteome</keyword>
<evidence type="ECO:0000313" key="2">
    <source>
        <dbReference type="EMBL" id="KRL02395.1"/>
    </source>
</evidence>
<evidence type="ECO:0000259" key="1">
    <source>
        <dbReference type="SMART" id="SM00829"/>
    </source>
</evidence>
<dbReference type="Gene3D" id="3.40.50.720">
    <property type="entry name" value="NAD(P)-binding Rossmann-like Domain"/>
    <property type="match status" value="1"/>
</dbReference>
<dbReference type="SMART" id="SM00829">
    <property type="entry name" value="PKS_ER"/>
    <property type="match status" value="1"/>
</dbReference>
<reference evidence="2 3" key="1">
    <citation type="journal article" date="2015" name="Genome Announc.">
        <title>Expanding the biotechnology potential of lactobacilli through comparative genomics of 213 strains and associated genera.</title>
        <authorList>
            <person name="Sun Z."/>
            <person name="Harris H.M."/>
            <person name="McCann A."/>
            <person name="Guo C."/>
            <person name="Argimon S."/>
            <person name="Zhang W."/>
            <person name="Yang X."/>
            <person name="Jeffery I.B."/>
            <person name="Cooney J.C."/>
            <person name="Kagawa T.F."/>
            <person name="Liu W."/>
            <person name="Song Y."/>
            <person name="Salvetti E."/>
            <person name="Wrobel A."/>
            <person name="Rasinkangas P."/>
            <person name="Parkhill J."/>
            <person name="Rea M.C."/>
            <person name="O'Sullivan O."/>
            <person name="Ritari J."/>
            <person name="Douillard F.P."/>
            <person name="Paul Ross R."/>
            <person name="Yang R."/>
            <person name="Briner A.E."/>
            <person name="Felis G.E."/>
            <person name="de Vos W.M."/>
            <person name="Barrangou R."/>
            <person name="Klaenhammer T.R."/>
            <person name="Caufield P.W."/>
            <person name="Cui Y."/>
            <person name="Zhang H."/>
            <person name="O'Toole P.W."/>
        </authorList>
    </citation>
    <scope>NUCLEOTIDE SEQUENCE [LARGE SCALE GENOMIC DNA]</scope>
    <source>
        <strain evidence="2 3">DSM 19910</strain>
    </source>
</reference>
<dbReference type="RefSeq" id="WP_057742944.1">
    <property type="nucleotide sequence ID" value="NZ_AZEF01000013.1"/>
</dbReference>
<dbReference type="PANTHER" id="PTHR44013:SF1">
    <property type="entry name" value="ZINC-TYPE ALCOHOL DEHYDROGENASE-LIKE PROTEIN C16A3.02C"/>
    <property type="match status" value="1"/>
</dbReference>
<protein>
    <submittedName>
        <fullName evidence="2">NADPH quinone reductase</fullName>
    </submittedName>
</protein>
<dbReference type="Pfam" id="PF13602">
    <property type="entry name" value="ADH_zinc_N_2"/>
    <property type="match status" value="1"/>
</dbReference>
<sequence>MKAIVIDQYGTAEELHETEMEIPEIAADEVLVEVAATSVNPIDWKARLGMLKKMFAWTFPVVLGWDLAGTIVEVGKDVTSFKIGDQVFARPDIDAKGKRGTYAEFAAVKEDKLALKPQEISFEEAAAIPLAGLTAWQVIVDRLKVKKGEKVLIQAGAGGVGIFAIQIAKYLGAYVATTASPRNNKLLRSLGVDEIIDYHTTSIKATLSDYDAVFDTVDQIDEGLSILKPSGRLVTIAGQPTEEQGSRTQSVSSWWLQPNGEELSLLGKLVAQGKVKVIIDSTFALTASGLQAAHKRSESHHAQGKIIIKNTK</sequence>
<dbReference type="SUPFAM" id="SSF51735">
    <property type="entry name" value="NAD(P)-binding Rossmann-fold domains"/>
    <property type="match status" value="1"/>
</dbReference>
<dbReference type="CDD" id="cd05289">
    <property type="entry name" value="MDR_like_2"/>
    <property type="match status" value="1"/>
</dbReference>
<dbReference type="InterPro" id="IPR011032">
    <property type="entry name" value="GroES-like_sf"/>
</dbReference>
<dbReference type="Proteomes" id="UP000051621">
    <property type="component" value="Unassembled WGS sequence"/>
</dbReference>
<feature type="domain" description="Enoyl reductase (ER)" evidence="1">
    <location>
        <begin position="10"/>
        <end position="308"/>
    </location>
</feature>
<accession>A0A0R1MDN0</accession>
<dbReference type="InterPro" id="IPR013154">
    <property type="entry name" value="ADH-like_N"/>
</dbReference>